<evidence type="ECO:0000256" key="2">
    <source>
        <dbReference type="SAM" id="Phobius"/>
    </source>
</evidence>
<dbReference type="Proteomes" id="UP000009183">
    <property type="component" value="Chromosome 8"/>
</dbReference>
<gene>
    <name evidence="3" type="ordered locus">VIT_08s0217g00130</name>
</gene>
<organism evidence="3 4">
    <name type="scientific">Vitis vinifera</name>
    <name type="common">Grape</name>
    <dbReference type="NCBI Taxonomy" id="29760"/>
    <lineage>
        <taxon>Eukaryota</taxon>
        <taxon>Viridiplantae</taxon>
        <taxon>Streptophyta</taxon>
        <taxon>Embryophyta</taxon>
        <taxon>Tracheophyta</taxon>
        <taxon>Spermatophyta</taxon>
        <taxon>Magnoliopsida</taxon>
        <taxon>eudicotyledons</taxon>
        <taxon>Gunneridae</taxon>
        <taxon>Pentapetalae</taxon>
        <taxon>rosids</taxon>
        <taxon>Vitales</taxon>
        <taxon>Vitaceae</taxon>
        <taxon>Viteae</taxon>
        <taxon>Vitis</taxon>
    </lineage>
</organism>
<accession>D7SRH6</accession>
<evidence type="ECO:0000256" key="1">
    <source>
        <dbReference type="SAM" id="MobiDB-lite"/>
    </source>
</evidence>
<name>D7SRH6_VITVI</name>
<proteinExistence type="predicted"/>
<keyword evidence="2" id="KW-0472">Membrane</keyword>
<feature type="region of interest" description="Disordered" evidence="1">
    <location>
        <begin position="1"/>
        <end position="27"/>
    </location>
</feature>
<keyword evidence="4" id="KW-1185">Reference proteome</keyword>
<keyword evidence="2" id="KW-1133">Transmembrane helix</keyword>
<sequence length="54" mass="6503">MGWLGVREGKRKIETRKKKKKKKKKKSQIIIIIIIIIIIKYLRKTSIWRSLVVN</sequence>
<keyword evidence="2" id="KW-0812">Transmembrane</keyword>
<dbReference type="InParanoid" id="D7SRH6"/>
<feature type="compositionally biased region" description="Basic residues" evidence="1">
    <location>
        <begin position="13"/>
        <end position="27"/>
    </location>
</feature>
<feature type="transmembrane region" description="Helical" evidence="2">
    <location>
        <begin position="26"/>
        <end position="42"/>
    </location>
</feature>
<evidence type="ECO:0000313" key="3">
    <source>
        <dbReference type="EMBL" id="CBI18257.3"/>
    </source>
</evidence>
<protein>
    <submittedName>
        <fullName evidence="3">Uncharacterized protein</fullName>
    </submittedName>
</protein>
<evidence type="ECO:0000313" key="4">
    <source>
        <dbReference type="Proteomes" id="UP000009183"/>
    </source>
</evidence>
<reference evidence="4" key="1">
    <citation type="journal article" date="2007" name="Nature">
        <title>The grapevine genome sequence suggests ancestral hexaploidization in major angiosperm phyla.</title>
        <authorList>
            <consortium name="The French-Italian Public Consortium for Grapevine Genome Characterization."/>
            <person name="Jaillon O."/>
            <person name="Aury J.-M."/>
            <person name="Noel B."/>
            <person name="Policriti A."/>
            <person name="Clepet C."/>
            <person name="Casagrande A."/>
            <person name="Choisne N."/>
            <person name="Aubourg S."/>
            <person name="Vitulo N."/>
            <person name="Jubin C."/>
            <person name="Vezzi A."/>
            <person name="Legeai F."/>
            <person name="Hugueney P."/>
            <person name="Dasilva C."/>
            <person name="Horner D."/>
            <person name="Mica E."/>
            <person name="Jublot D."/>
            <person name="Poulain J."/>
            <person name="Bruyere C."/>
            <person name="Billault A."/>
            <person name="Segurens B."/>
            <person name="Gouyvenoux M."/>
            <person name="Ugarte E."/>
            <person name="Cattonaro F."/>
            <person name="Anthouard V."/>
            <person name="Vico V."/>
            <person name="Del Fabbro C."/>
            <person name="Alaux M."/>
            <person name="Di Gaspero G."/>
            <person name="Dumas V."/>
            <person name="Felice N."/>
            <person name="Paillard S."/>
            <person name="Juman I."/>
            <person name="Moroldo M."/>
            <person name="Scalabrin S."/>
            <person name="Canaguier A."/>
            <person name="Le Clainche I."/>
            <person name="Malacrida G."/>
            <person name="Durand E."/>
            <person name="Pesole G."/>
            <person name="Laucou V."/>
            <person name="Chatelet P."/>
            <person name="Merdinoglu D."/>
            <person name="Delledonne M."/>
            <person name="Pezzotti M."/>
            <person name="Lecharny A."/>
            <person name="Scarpelli C."/>
            <person name="Artiguenave F."/>
            <person name="Pe M.E."/>
            <person name="Valle G."/>
            <person name="Morgante M."/>
            <person name="Caboche M."/>
            <person name="Adam-Blondon A.-F."/>
            <person name="Weissenbach J."/>
            <person name="Quetier F."/>
            <person name="Wincker P."/>
        </authorList>
    </citation>
    <scope>NUCLEOTIDE SEQUENCE [LARGE SCALE GENOMIC DNA]</scope>
    <source>
        <strain evidence="4">cv. Pinot noir / PN40024</strain>
    </source>
</reference>
<dbReference type="HOGENOM" id="CLU_3054300_0_0_1"/>
<dbReference type="EMBL" id="FN594969">
    <property type="protein sequence ID" value="CBI18257.3"/>
    <property type="molecule type" value="Genomic_DNA"/>
</dbReference>
<dbReference type="PaxDb" id="29760-VIT_08s0217g00130.t01"/>
<dbReference type="AlphaFoldDB" id="D7SRH6"/>